<keyword evidence="6" id="KW-1185">Reference proteome</keyword>
<gene>
    <name evidence="5" type="ORF">ORJ04_13290</name>
</gene>
<comment type="caution">
    <text evidence="5">The sequence shown here is derived from an EMBL/GenBank/DDBJ whole genome shotgun (WGS) entry which is preliminary data.</text>
</comment>
<evidence type="ECO:0000256" key="3">
    <source>
        <dbReference type="ARBA" id="ARBA00023002"/>
    </source>
</evidence>
<accession>A0ABT9I0L4</accession>
<sequence length="319" mass="35731">MGANYPELAAQAIKAQQFNAALDIYASWFDAEPAFFLSSKALGQTQQTHVKNAANLARKALYDKVQVISNVSSRINKAIRFYFGLEAKQFEQPLQQPSFFYIPGLPAKPFYTAEEIPGLADILVQLNGFKPDLLALGQNSYQQYVETSGPVPNTTDWQNVKQKWLSTHLLRGDKKTPFADSKLTECQKVLEHPTIAHCPPHAAEAFVSSLLCGAKIPAHYGISNVKLTVHMPLQVNAAAYLRAGDEQRYWSEHDKAIVFDDSFLHSAANQGGARRDVFIFDVWHPSLTVEERNAIKHFMAEHQLWSEKYAKLAALDARL</sequence>
<name>A0ABT9I0L4_9GAMM</name>
<dbReference type="Proteomes" id="UP001231109">
    <property type="component" value="Unassembled WGS sequence"/>
</dbReference>
<dbReference type="InterPro" id="IPR027443">
    <property type="entry name" value="IPNS-like_sf"/>
</dbReference>
<keyword evidence="3" id="KW-0560">Oxidoreductase</keyword>
<keyword evidence="2" id="KW-0223">Dioxygenase</keyword>
<protein>
    <submittedName>
        <fullName evidence="5">Aspartyl/asparaginyl beta-hydroxylase domain-containing protein</fullName>
    </submittedName>
</protein>
<dbReference type="Gene3D" id="2.60.120.330">
    <property type="entry name" value="B-lactam Antibiotic, Isopenicillin N Synthase, Chain"/>
    <property type="match status" value="1"/>
</dbReference>
<comment type="similarity">
    <text evidence="1">Belongs to the aspartyl/asparaginyl beta-hydroxylase family.</text>
</comment>
<dbReference type="PANTHER" id="PTHR46332">
    <property type="entry name" value="ASPARTATE BETA-HYDROXYLASE DOMAIN-CONTAINING PROTEIN 2"/>
    <property type="match status" value="1"/>
</dbReference>
<organism evidence="5 6">
    <name type="scientific">Rheinheimera baltica</name>
    <dbReference type="NCBI Taxonomy" id="67576"/>
    <lineage>
        <taxon>Bacteria</taxon>
        <taxon>Pseudomonadati</taxon>
        <taxon>Pseudomonadota</taxon>
        <taxon>Gammaproteobacteria</taxon>
        <taxon>Chromatiales</taxon>
        <taxon>Chromatiaceae</taxon>
        <taxon>Rheinheimera</taxon>
    </lineage>
</organism>
<dbReference type="RefSeq" id="WP_305976416.1">
    <property type="nucleotide sequence ID" value="NZ_JAPJDZ010000034.1"/>
</dbReference>
<evidence type="ECO:0000256" key="1">
    <source>
        <dbReference type="ARBA" id="ARBA00007730"/>
    </source>
</evidence>
<reference evidence="5 6" key="1">
    <citation type="submission" date="2022-11" db="EMBL/GenBank/DDBJ databases">
        <title>Viruses from the air-sea interface of a natural surface slick.</title>
        <authorList>
            <person name="Rahlff J."/>
            <person name="Holmfeldt K."/>
        </authorList>
    </citation>
    <scope>NUCLEOTIDE SEQUENCE [LARGE SCALE GENOMIC DNA]</scope>
    <source>
        <strain evidence="5 6">SMS4</strain>
    </source>
</reference>
<evidence type="ECO:0000313" key="6">
    <source>
        <dbReference type="Proteomes" id="UP001231109"/>
    </source>
</evidence>
<evidence type="ECO:0000259" key="4">
    <source>
        <dbReference type="Pfam" id="PF05118"/>
    </source>
</evidence>
<evidence type="ECO:0000313" key="5">
    <source>
        <dbReference type="EMBL" id="MDP5136922.1"/>
    </source>
</evidence>
<dbReference type="InterPro" id="IPR007803">
    <property type="entry name" value="Asp/Arg/Pro-Hydrxlase"/>
</dbReference>
<proteinExistence type="inferred from homology"/>
<dbReference type="SUPFAM" id="SSF51197">
    <property type="entry name" value="Clavaminate synthase-like"/>
    <property type="match status" value="1"/>
</dbReference>
<dbReference type="PANTHER" id="PTHR46332:SF5">
    <property type="entry name" value="ASPARTATE BETA-HYDROXYLASE DOMAIN CONTAINING 2"/>
    <property type="match status" value="1"/>
</dbReference>
<evidence type="ECO:0000256" key="2">
    <source>
        <dbReference type="ARBA" id="ARBA00022964"/>
    </source>
</evidence>
<feature type="domain" description="Aspartyl/asparaginy/proline hydroxylase" evidence="4">
    <location>
        <begin position="147"/>
        <end position="285"/>
    </location>
</feature>
<dbReference type="Pfam" id="PF05118">
    <property type="entry name" value="Asp_Arg_Hydrox"/>
    <property type="match status" value="1"/>
</dbReference>
<dbReference type="InterPro" id="IPR051821">
    <property type="entry name" value="Asp/Asn_beta-hydroxylase"/>
</dbReference>
<dbReference type="EMBL" id="JAPJDZ010000034">
    <property type="protein sequence ID" value="MDP5136922.1"/>
    <property type="molecule type" value="Genomic_DNA"/>
</dbReference>